<accession>A0ABW9QYN1</accession>
<evidence type="ECO:0000256" key="2">
    <source>
        <dbReference type="ARBA" id="ARBA00004948"/>
    </source>
</evidence>
<dbReference type="InterPro" id="IPR022998">
    <property type="entry name" value="ThiamineP_synth_TenI"/>
</dbReference>
<gene>
    <name evidence="5" type="ORF">GHK86_17050</name>
</gene>
<reference evidence="5 6" key="1">
    <citation type="submission" date="2019-11" db="EMBL/GenBank/DDBJ databases">
        <title>Acidiferrimicrobium australis gen. nov., sp. nov., an acidophilic and obligately heterotrophic, member of the Actinobacteria that catalyses dissimilatory oxido- reduction of iron isolated from metal-rich acidic water in Chile.</title>
        <authorList>
            <person name="Gonzalez D."/>
            <person name="Huber K."/>
            <person name="Hedrich S."/>
            <person name="Rojas-Villalobos C."/>
            <person name="Quatrini R."/>
            <person name="Dinamarca M.A."/>
            <person name="Schwarz A."/>
            <person name="Canales C."/>
            <person name="Nancucheo I."/>
        </authorList>
    </citation>
    <scope>NUCLEOTIDE SEQUENCE [LARGE SCALE GENOMIC DNA]</scope>
    <source>
        <strain evidence="5 6">USS-CCA1</strain>
    </source>
</reference>
<dbReference type="InterPro" id="IPR036206">
    <property type="entry name" value="ThiamineP_synth_sf"/>
</dbReference>
<sequence>MPLPALVVVTDGSLTGGRPLPEVVAAAVDGGARAVLLREKHLPRPERRALAAGLSTLLRPVGGILLVASDPAIPSDGVHLASGDAVPDPPPPRWGRSCHMAADVVAAAAQGCHYATLSPVFITTSKPGYGPPLGPPALAGHPLPVWALGGVDDANAGACLRAGAAGVAVMGFVMRAADPAAATAALCAA</sequence>
<dbReference type="Pfam" id="PF02581">
    <property type="entry name" value="TMP-TENI"/>
    <property type="match status" value="1"/>
</dbReference>
<dbReference type="PANTHER" id="PTHR20857:SF15">
    <property type="entry name" value="THIAMINE-PHOSPHATE SYNTHASE"/>
    <property type="match status" value="1"/>
</dbReference>
<keyword evidence="3" id="KW-0784">Thiamine biosynthesis</keyword>
<dbReference type="Gene3D" id="3.20.20.70">
    <property type="entry name" value="Aldolase class I"/>
    <property type="match status" value="1"/>
</dbReference>
<evidence type="ECO:0000256" key="1">
    <source>
        <dbReference type="ARBA" id="ARBA00003814"/>
    </source>
</evidence>
<dbReference type="PANTHER" id="PTHR20857">
    <property type="entry name" value="THIAMINE-PHOSPHATE PYROPHOSPHORYLASE"/>
    <property type="match status" value="1"/>
</dbReference>
<organism evidence="5 6">
    <name type="scientific">Acidiferrimicrobium australe</name>
    <dbReference type="NCBI Taxonomy" id="2664430"/>
    <lineage>
        <taxon>Bacteria</taxon>
        <taxon>Bacillati</taxon>
        <taxon>Actinomycetota</taxon>
        <taxon>Acidimicrobiia</taxon>
        <taxon>Acidimicrobiales</taxon>
        <taxon>Acidimicrobiaceae</taxon>
        <taxon>Acidiferrimicrobium</taxon>
    </lineage>
</organism>
<feature type="non-terminal residue" evidence="5">
    <location>
        <position position="189"/>
    </location>
</feature>
<dbReference type="EMBL" id="WJHE01000997">
    <property type="protein sequence ID" value="MST34421.1"/>
    <property type="molecule type" value="Genomic_DNA"/>
</dbReference>
<evidence type="ECO:0000313" key="6">
    <source>
        <dbReference type="Proteomes" id="UP000437736"/>
    </source>
</evidence>
<proteinExistence type="predicted"/>
<dbReference type="CDD" id="cd00564">
    <property type="entry name" value="TMP_TenI"/>
    <property type="match status" value="1"/>
</dbReference>
<evidence type="ECO:0000313" key="5">
    <source>
        <dbReference type="EMBL" id="MST34421.1"/>
    </source>
</evidence>
<dbReference type="SUPFAM" id="SSF51391">
    <property type="entry name" value="Thiamin phosphate synthase"/>
    <property type="match status" value="1"/>
</dbReference>
<evidence type="ECO:0000259" key="4">
    <source>
        <dbReference type="Pfam" id="PF02581"/>
    </source>
</evidence>
<evidence type="ECO:0000256" key="3">
    <source>
        <dbReference type="ARBA" id="ARBA00022977"/>
    </source>
</evidence>
<comment type="function">
    <text evidence="1">Condenses 4-methyl-5-(beta-hydroxyethyl)thiazole monophosphate (THZ-P) and 2-methyl-4-amino-5-hydroxymethyl pyrimidine pyrophosphate (HMP-PP) to form thiamine monophosphate (TMP).</text>
</comment>
<keyword evidence="6" id="KW-1185">Reference proteome</keyword>
<protein>
    <submittedName>
        <fullName evidence="5">Thiamine phosphate synthase</fullName>
    </submittedName>
</protein>
<name>A0ABW9QYN1_9ACTN</name>
<comment type="pathway">
    <text evidence="2">Cofactor biosynthesis; thiamine diphosphate biosynthesis.</text>
</comment>
<dbReference type="Proteomes" id="UP000437736">
    <property type="component" value="Unassembled WGS sequence"/>
</dbReference>
<comment type="caution">
    <text evidence="5">The sequence shown here is derived from an EMBL/GenBank/DDBJ whole genome shotgun (WGS) entry which is preliminary data.</text>
</comment>
<dbReference type="InterPro" id="IPR013785">
    <property type="entry name" value="Aldolase_TIM"/>
</dbReference>
<feature type="domain" description="Thiamine phosphate synthase/TenI" evidence="4">
    <location>
        <begin position="6"/>
        <end position="170"/>
    </location>
</feature>